<evidence type="ECO:0000256" key="1">
    <source>
        <dbReference type="SAM" id="MobiDB-lite"/>
    </source>
</evidence>
<dbReference type="InterPro" id="IPR011642">
    <property type="entry name" value="Gate_dom"/>
</dbReference>
<dbReference type="OrthoDB" id="9782481at2"/>
<feature type="compositionally biased region" description="Polar residues" evidence="1">
    <location>
        <begin position="248"/>
        <end position="263"/>
    </location>
</feature>
<evidence type="ECO:0000313" key="4">
    <source>
        <dbReference type="EMBL" id="QAY66201.1"/>
    </source>
</evidence>
<sequence>MVNWIWLFFMVASVAAAVYNGKVEDVTKAAFQGAESGVTISFGLISIMVLWLGLMRIAEDAGLLKKLAKLLGPAVRKLFPDVPAGHPALGYIMSNLSANLFGLGNAATPMGIKAMQELQKLNPDKETATPAMCTLLALNTSSITIVPTTLIAIRMKYGSANPAEIVGTTILATIIATGAAIAADRWYRKRQPPANPISGGGSVFRAAAPRTSSSPADSPSAAGNLHPPPPAGNVRMQPPAASVYANRAQPSSIFGQASGNAPGSTPPAAGTGNTTDRGESVV</sequence>
<feature type="transmembrane region" description="Helical" evidence="2">
    <location>
        <begin position="40"/>
        <end position="58"/>
    </location>
</feature>
<accession>A0A4V0YF22</accession>
<evidence type="ECO:0000313" key="5">
    <source>
        <dbReference type="Proteomes" id="UP000293568"/>
    </source>
</evidence>
<dbReference type="EMBL" id="CP035492">
    <property type="protein sequence ID" value="QAY66201.1"/>
    <property type="molecule type" value="Genomic_DNA"/>
</dbReference>
<dbReference type="KEGG" id="pprt:ET464_07110"/>
<keyword evidence="5" id="KW-1185">Reference proteome</keyword>
<keyword evidence="2" id="KW-0812">Transmembrane</keyword>
<feature type="transmembrane region" description="Helical" evidence="2">
    <location>
        <begin position="165"/>
        <end position="183"/>
    </location>
</feature>
<evidence type="ECO:0000259" key="3">
    <source>
        <dbReference type="Pfam" id="PF07670"/>
    </source>
</evidence>
<keyword evidence="2" id="KW-0472">Membrane</keyword>
<dbReference type="Proteomes" id="UP000293568">
    <property type="component" value="Chromosome"/>
</dbReference>
<reference evidence="4 5" key="1">
    <citation type="submission" date="2019-01" db="EMBL/GenBank/DDBJ databases">
        <title>Genome sequencing of strain FW100M-2.</title>
        <authorList>
            <person name="Heo J."/>
            <person name="Kim S.-J."/>
            <person name="Kim J.-S."/>
            <person name="Hong S.-B."/>
            <person name="Kwon S.-W."/>
        </authorList>
    </citation>
    <scope>NUCLEOTIDE SEQUENCE [LARGE SCALE GENOMIC DNA]</scope>
    <source>
        <strain evidence="4 5">FW100M-2</strain>
    </source>
</reference>
<dbReference type="Pfam" id="PF07670">
    <property type="entry name" value="Gate"/>
    <property type="match status" value="1"/>
</dbReference>
<protein>
    <submittedName>
        <fullName evidence="4">Nucleoside recognition protein</fullName>
    </submittedName>
</protein>
<organism evidence="4 5">
    <name type="scientific">Paenibacillus protaetiae</name>
    <dbReference type="NCBI Taxonomy" id="2509456"/>
    <lineage>
        <taxon>Bacteria</taxon>
        <taxon>Bacillati</taxon>
        <taxon>Bacillota</taxon>
        <taxon>Bacilli</taxon>
        <taxon>Bacillales</taxon>
        <taxon>Paenibacillaceae</taxon>
        <taxon>Paenibacillus</taxon>
    </lineage>
</organism>
<name>A0A4V0YF22_9BACL</name>
<gene>
    <name evidence="4" type="ORF">ET464_07110</name>
</gene>
<evidence type="ECO:0000256" key="2">
    <source>
        <dbReference type="SAM" id="Phobius"/>
    </source>
</evidence>
<keyword evidence="2" id="KW-1133">Transmembrane helix</keyword>
<feature type="compositionally biased region" description="Low complexity" evidence="1">
    <location>
        <begin position="206"/>
        <end position="222"/>
    </location>
</feature>
<feature type="region of interest" description="Disordered" evidence="1">
    <location>
        <begin position="192"/>
        <end position="282"/>
    </location>
</feature>
<feature type="domain" description="Nucleoside transporter/FeoB GTPase Gate" evidence="3">
    <location>
        <begin position="43"/>
        <end position="150"/>
    </location>
</feature>
<dbReference type="AlphaFoldDB" id="A0A4V0YF22"/>
<proteinExistence type="predicted"/>
<feature type="transmembrane region" description="Helical" evidence="2">
    <location>
        <begin position="131"/>
        <end position="153"/>
    </location>
</feature>